<gene>
    <name evidence="2" type="ORF">DPMN_175287</name>
</gene>
<feature type="compositionally biased region" description="Basic and acidic residues" evidence="1">
    <location>
        <begin position="134"/>
        <end position="150"/>
    </location>
</feature>
<reference evidence="2" key="1">
    <citation type="journal article" date="2019" name="bioRxiv">
        <title>The Genome of the Zebra Mussel, Dreissena polymorpha: A Resource for Invasive Species Research.</title>
        <authorList>
            <person name="McCartney M.A."/>
            <person name="Auch B."/>
            <person name="Kono T."/>
            <person name="Mallez S."/>
            <person name="Zhang Y."/>
            <person name="Obille A."/>
            <person name="Becker A."/>
            <person name="Abrahante J.E."/>
            <person name="Garbe J."/>
            <person name="Badalamenti J.P."/>
            <person name="Herman A."/>
            <person name="Mangelson H."/>
            <person name="Liachko I."/>
            <person name="Sullivan S."/>
            <person name="Sone E.D."/>
            <person name="Koren S."/>
            <person name="Silverstein K.A.T."/>
            <person name="Beckman K.B."/>
            <person name="Gohl D.M."/>
        </authorList>
    </citation>
    <scope>NUCLEOTIDE SEQUENCE</scope>
    <source>
        <strain evidence="2">Duluth1</strain>
        <tissue evidence="2">Whole animal</tissue>
    </source>
</reference>
<keyword evidence="3" id="KW-1185">Reference proteome</keyword>
<name>A0A9D4IFW8_DREPO</name>
<dbReference type="EMBL" id="JAIWYP010000009">
    <property type="protein sequence ID" value="KAH3773916.1"/>
    <property type="molecule type" value="Genomic_DNA"/>
</dbReference>
<organism evidence="2 3">
    <name type="scientific">Dreissena polymorpha</name>
    <name type="common">Zebra mussel</name>
    <name type="synonym">Mytilus polymorpha</name>
    <dbReference type="NCBI Taxonomy" id="45954"/>
    <lineage>
        <taxon>Eukaryota</taxon>
        <taxon>Metazoa</taxon>
        <taxon>Spiralia</taxon>
        <taxon>Lophotrochozoa</taxon>
        <taxon>Mollusca</taxon>
        <taxon>Bivalvia</taxon>
        <taxon>Autobranchia</taxon>
        <taxon>Heteroconchia</taxon>
        <taxon>Euheterodonta</taxon>
        <taxon>Imparidentia</taxon>
        <taxon>Neoheterodontei</taxon>
        <taxon>Myida</taxon>
        <taxon>Dreissenoidea</taxon>
        <taxon>Dreissenidae</taxon>
        <taxon>Dreissena</taxon>
    </lineage>
</organism>
<sequence length="195" mass="21833">MYILLNEEKKGIEEVKLKIHWLNSASTFNSYIFKRSSCTEEFLNSHTYEIGGLEEWCSGSDELLDDSSSLTVSTLITNADPWSLDNMPKGGERKVSGIIRENALSIEADQSCSPTIPPRQYKSADIVSQSAASDRQHSPETEMISKDTGRHLGKMHQDFPPSAPPRPMPLRQTSFHGDGSSNQAQRCYFAEYNQV</sequence>
<proteinExistence type="predicted"/>
<feature type="region of interest" description="Disordered" evidence="1">
    <location>
        <begin position="110"/>
        <end position="182"/>
    </location>
</feature>
<evidence type="ECO:0000313" key="2">
    <source>
        <dbReference type="EMBL" id="KAH3773916.1"/>
    </source>
</evidence>
<dbReference type="AlphaFoldDB" id="A0A9D4IFW8"/>
<accession>A0A9D4IFW8</accession>
<comment type="caution">
    <text evidence="2">The sequence shown here is derived from an EMBL/GenBank/DDBJ whole genome shotgun (WGS) entry which is preliminary data.</text>
</comment>
<protein>
    <submittedName>
        <fullName evidence="2">Uncharacterized protein</fullName>
    </submittedName>
</protein>
<dbReference type="Proteomes" id="UP000828390">
    <property type="component" value="Unassembled WGS sequence"/>
</dbReference>
<feature type="compositionally biased region" description="Polar residues" evidence="1">
    <location>
        <begin position="171"/>
        <end position="182"/>
    </location>
</feature>
<evidence type="ECO:0000256" key="1">
    <source>
        <dbReference type="SAM" id="MobiDB-lite"/>
    </source>
</evidence>
<evidence type="ECO:0000313" key="3">
    <source>
        <dbReference type="Proteomes" id="UP000828390"/>
    </source>
</evidence>
<reference evidence="2" key="2">
    <citation type="submission" date="2020-11" db="EMBL/GenBank/DDBJ databases">
        <authorList>
            <person name="McCartney M.A."/>
            <person name="Auch B."/>
            <person name="Kono T."/>
            <person name="Mallez S."/>
            <person name="Becker A."/>
            <person name="Gohl D.M."/>
            <person name="Silverstein K.A.T."/>
            <person name="Koren S."/>
            <person name="Bechman K.B."/>
            <person name="Herman A."/>
            <person name="Abrahante J.E."/>
            <person name="Garbe J."/>
        </authorList>
    </citation>
    <scope>NUCLEOTIDE SEQUENCE</scope>
    <source>
        <strain evidence="2">Duluth1</strain>
        <tissue evidence="2">Whole animal</tissue>
    </source>
</reference>